<reference evidence="1 2" key="2">
    <citation type="journal article" date="2022" name="Mol. Ecol. Resour.">
        <title>The genomes of chicory, endive, great burdock and yacon provide insights into Asteraceae paleo-polyploidization history and plant inulin production.</title>
        <authorList>
            <person name="Fan W."/>
            <person name="Wang S."/>
            <person name="Wang H."/>
            <person name="Wang A."/>
            <person name="Jiang F."/>
            <person name="Liu H."/>
            <person name="Zhao H."/>
            <person name="Xu D."/>
            <person name="Zhang Y."/>
        </authorList>
    </citation>
    <scope>NUCLEOTIDE SEQUENCE [LARGE SCALE GENOMIC DNA]</scope>
    <source>
        <strain evidence="2">cv. Yunnan</strain>
        <tissue evidence="1">Leaves</tissue>
    </source>
</reference>
<proteinExistence type="predicted"/>
<accession>A0ACB8ZBF3</accession>
<keyword evidence="2" id="KW-1185">Reference proteome</keyword>
<protein>
    <submittedName>
        <fullName evidence="1">Uncharacterized protein</fullName>
    </submittedName>
</protein>
<organism evidence="1 2">
    <name type="scientific">Smallanthus sonchifolius</name>
    <dbReference type="NCBI Taxonomy" id="185202"/>
    <lineage>
        <taxon>Eukaryota</taxon>
        <taxon>Viridiplantae</taxon>
        <taxon>Streptophyta</taxon>
        <taxon>Embryophyta</taxon>
        <taxon>Tracheophyta</taxon>
        <taxon>Spermatophyta</taxon>
        <taxon>Magnoliopsida</taxon>
        <taxon>eudicotyledons</taxon>
        <taxon>Gunneridae</taxon>
        <taxon>Pentapetalae</taxon>
        <taxon>asterids</taxon>
        <taxon>campanulids</taxon>
        <taxon>Asterales</taxon>
        <taxon>Asteraceae</taxon>
        <taxon>Asteroideae</taxon>
        <taxon>Heliantheae alliance</taxon>
        <taxon>Millerieae</taxon>
        <taxon>Smallanthus</taxon>
    </lineage>
</organism>
<gene>
    <name evidence="1" type="ORF">L1987_77588</name>
</gene>
<sequence>MKLLRPSHPTLTMATDACSGFSPPSNFRDGFHRNSLPAPEIVGDDKVYVAVGKSVEKAVSLFHWTFRRFRDPEICILHVHQPSPLIPTLLGKLPATQANSDVVCAYRREEREEMQRLLLDYISLCSRSKVKACVVTTENDQVRKGIVDLVNEYGVRRLVMGAAPENWIKVKKNSSKSSYTAKNVPPFCQIWFVNKGQLLYTREPTEEYDLLPPSIHQDSSALRSQSLHYSKTERELQQVYRRSSSSTPFIPGSTSTARSLLSNTSSESGYSSEHDLRFEEESLCKQLEEVNLEAKASRNEAFQELLKQKRLEAQAMKANNQVKAYESAHDEEVELRKVAEDELDAARRENEQLVEQKELTSKELQKVMRNIAILENQVQEANRRREESSEELKLIQASVATLKIEKLTVQRQQMEAANWLDRWKVRGQGGGTTLRLTEFSLVDLENATCGFSESFKISQEGYGCSLYKGEMLNRTVMIKKLHRNNLQAQQEFQEEVQVVGRLQHKHILSLIGICHDAPALVYEYIPSNLGNHLSNKTNSYSMSWKTRTRIISQIANALLFLHTSRPEKLVHGNLNPESVVLDSELSCKLCNFRFSKLVNEETFRCRSFRQYSELSNGPFLFTDPDVLQTGDITTKSDVYSFGMIILWLITGSRSAGLANEVRKAASGSNLASVLDASAGEWSGFVAKRLADLGLRCCESNSTDRPVISLVMVKELEQLSSLEDRRVPSSFLCPILKEIMHDPQLAADGFSYEGEALRGWLTNGRETSPMTNLKLDHLDLTPNHSIRVAIQDWLCNP</sequence>
<comment type="caution">
    <text evidence="1">The sequence shown here is derived from an EMBL/GenBank/DDBJ whole genome shotgun (WGS) entry which is preliminary data.</text>
</comment>
<name>A0ACB8ZBF3_9ASTR</name>
<reference evidence="2" key="1">
    <citation type="journal article" date="2022" name="Mol. Ecol. Resour.">
        <title>The genomes of chicory, endive, great burdock and yacon provide insights into Asteraceae palaeo-polyploidization history and plant inulin production.</title>
        <authorList>
            <person name="Fan W."/>
            <person name="Wang S."/>
            <person name="Wang H."/>
            <person name="Wang A."/>
            <person name="Jiang F."/>
            <person name="Liu H."/>
            <person name="Zhao H."/>
            <person name="Xu D."/>
            <person name="Zhang Y."/>
        </authorList>
    </citation>
    <scope>NUCLEOTIDE SEQUENCE [LARGE SCALE GENOMIC DNA]</scope>
    <source>
        <strain evidence="2">cv. Yunnan</strain>
    </source>
</reference>
<evidence type="ECO:0000313" key="2">
    <source>
        <dbReference type="Proteomes" id="UP001056120"/>
    </source>
</evidence>
<evidence type="ECO:0000313" key="1">
    <source>
        <dbReference type="EMBL" id="KAI3694620.1"/>
    </source>
</evidence>
<dbReference type="Proteomes" id="UP001056120">
    <property type="component" value="Linkage Group LG26"/>
</dbReference>
<dbReference type="EMBL" id="CM042043">
    <property type="protein sequence ID" value="KAI3694620.1"/>
    <property type="molecule type" value="Genomic_DNA"/>
</dbReference>